<dbReference type="AlphaFoldDB" id="A0A1M5SSU6"/>
<dbReference type="SUPFAM" id="SSF53067">
    <property type="entry name" value="Actin-like ATPase domain"/>
    <property type="match status" value="2"/>
</dbReference>
<dbReference type="InterPro" id="IPR043129">
    <property type="entry name" value="ATPase_NBD"/>
</dbReference>
<dbReference type="Pfam" id="PF02541">
    <property type="entry name" value="Ppx-GppA"/>
    <property type="match status" value="1"/>
</dbReference>
<dbReference type="InterPro" id="IPR003695">
    <property type="entry name" value="Ppx_GppA_N"/>
</dbReference>
<reference evidence="3" key="2">
    <citation type="submission" date="2016-11" db="EMBL/GenBank/DDBJ databases">
        <authorList>
            <person name="Jaros S."/>
            <person name="Januszkiewicz K."/>
            <person name="Wedrychowicz H."/>
        </authorList>
    </citation>
    <scope>NUCLEOTIDE SEQUENCE [LARGE SCALE GENOMIC DNA]</scope>
    <source>
        <strain evidence="3">DSM 19859</strain>
    </source>
</reference>
<dbReference type="OrthoDB" id="9814545at2"/>
<evidence type="ECO:0000313" key="4">
    <source>
        <dbReference type="Proteomes" id="UP000184240"/>
    </source>
</evidence>
<keyword evidence="5" id="KW-1185">Reference proteome</keyword>
<evidence type="ECO:0000313" key="5">
    <source>
        <dbReference type="Proteomes" id="UP000290037"/>
    </source>
</evidence>
<dbReference type="EMBL" id="QOVN01000004">
    <property type="protein sequence ID" value="RXG28868.1"/>
    <property type="molecule type" value="Genomic_DNA"/>
</dbReference>
<dbReference type="STRING" id="573501.SAMN04487999_0146"/>
<feature type="domain" description="Ppx/GppA phosphatase N-terminal" evidence="1">
    <location>
        <begin position="44"/>
        <end position="291"/>
    </location>
</feature>
<dbReference type="EMBL" id="FQXT01000001">
    <property type="protein sequence ID" value="SHH41624.1"/>
    <property type="molecule type" value="Genomic_DNA"/>
</dbReference>
<dbReference type="InterPro" id="IPR050273">
    <property type="entry name" value="GppA/Ppx_hydrolase"/>
</dbReference>
<accession>A0A1M5SSU6</accession>
<reference evidence="4" key="1">
    <citation type="submission" date="2016-11" db="EMBL/GenBank/DDBJ databases">
        <authorList>
            <person name="Varghese N."/>
            <person name="Submissions S."/>
        </authorList>
    </citation>
    <scope>NUCLEOTIDE SEQUENCE [LARGE SCALE GENOMIC DNA]</scope>
    <source>
        <strain evidence="4">DSM 19859</strain>
    </source>
</reference>
<dbReference type="RefSeq" id="WP_072979314.1">
    <property type="nucleotide sequence ID" value="NZ_CP084318.1"/>
</dbReference>
<dbReference type="PANTHER" id="PTHR30005">
    <property type="entry name" value="EXOPOLYPHOSPHATASE"/>
    <property type="match status" value="1"/>
</dbReference>
<proteinExistence type="predicted"/>
<dbReference type="CDD" id="cd24006">
    <property type="entry name" value="ASKHA_NBD_PPX_GppA"/>
    <property type="match status" value="1"/>
</dbReference>
<dbReference type="Proteomes" id="UP000184240">
    <property type="component" value="Unassembled WGS sequence"/>
</dbReference>
<evidence type="ECO:0000313" key="3">
    <source>
        <dbReference type="EMBL" id="SHH41624.1"/>
    </source>
</evidence>
<dbReference type="Gene3D" id="3.30.420.150">
    <property type="entry name" value="Exopolyphosphatase. Domain 2"/>
    <property type="match status" value="1"/>
</dbReference>
<evidence type="ECO:0000313" key="2">
    <source>
        <dbReference type="EMBL" id="RXG28868.1"/>
    </source>
</evidence>
<sequence length="299" mass="33309">MIQLKKYGAIDIGSNAVRLLVANVIEVEDRDPIFRKSSLVRVPIRLGADVFKEKKISEENIERMIDTMEAFKLLMKAHKVVDYKACATSAMREATNGSEVVKTIKKKTGVQITIIDGSDEAAIIANTDLKSLIASDRSYLYVDVGGGSTEFTLYSAGEVVASRSFKLGTVRLLEGLVGHNTWTEVENWIKEVTAGHTKIELIGSGGNINKIFKLSGKKDGKPLTYFYMVTFYEFLQSYTYEERVTELGLNLDRADVIIPATRIYLSAMKWSRAKNIHVPKIGLSDGIIKSLYNDKKLPV</sequence>
<name>A0A1M5SSU6_9FLAO</name>
<dbReference type="Proteomes" id="UP000290037">
    <property type="component" value="Unassembled WGS sequence"/>
</dbReference>
<reference evidence="2 5" key="3">
    <citation type="submission" date="2018-07" db="EMBL/GenBank/DDBJ databases">
        <title>Leeuwenhoekiella genomics.</title>
        <authorList>
            <person name="Tahon G."/>
            <person name="Willems A."/>
        </authorList>
    </citation>
    <scope>NUCLEOTIDE SEQUENCE [LARGE SCALE GENOMIC DNA]</scope>
    <source>
        <strain evidence="2 5">LMG 24856</strain>
    </source>
</reference>
<dbReference type="PANTHER" id="PTHR30005:SF0">
    <property type="entry name" value="RETROGRADE REGULATION PROTEIN 2"/>
    <property type="match status" value="1"/>
</dbReference>
<protein>
    <submittedName>
        <fullName evidence="3">Exopolyphosphatase / guanosine-5'-triphosphate,3'-diphosphate pyrophosphatase</fullName>
    </submittedName>
    <submittedName>
        <fullName evidence="2">Exopolyphosphatase/guanosine-5'-triphosphate, 3'-diphosphate pyrophosphatase</fullName>
    </submittedName>
</protein>
<evidence type="ECO:0000259" key="1">
    <source>
        <dbReference type="Pfam" id="PF02541"/>
    </source>
</evidence>
<dbReference type="GO" id="GO:0016462">
    <property type="term" value="F:pyrophosphatase activity"/>
    <property type="evidence" value="ECO:0007669"/>
    <property type="project" value="TreeGrafter"/>
</dbReference>
<gene>
    <name evidence="2" type="ORF">DSM01_2329</name>
    <name evidence="3" type="ORF">SAMN04487999_0146</name>
</gene>
<dbReference type="Gene3D" id="3.30.420.40">
    <property type="match status" value="1"/>
</dbReference>
<organism evidence="3 4">
    <name type="scientific">Leeuwenhoekiella palythoae</name>
    <dbReference type="NCBI Taxonomy" id="573501"/>
    <lineage>
        <taxon>Bacteria</taxon>
        <taxon>Pseudomonadati</taxon>
        <taxon>Bacteroidota</taxon>
        <taxon>Flavobacteriia</taxon>
        <taxon>Flavobacteriales</taxon>
        <taxon>Flavobacteriaceae</taxon>
        <taxon>Leeuwenhoekiella</taxon>
    </lineage>
</organism>